<gene>
    <name evidence="1" type="ordered locus">VIT_13s0067g02410</name>
</gene>
<dbReference type="EMBL" id="FN595533">
    <property type="protein sequence ID" value="CBI25803.3"/>
    <property type="molecule type" value="Genomic_DNA"/>
</dbReference>
<proteinExistence type="predicted"/>
<evidence type="ECO:0000313" key="2">
    <source>
        <dbReference type="Proteomes" id="UP000009183"/>
    </source>
</evidence>
<dbReference type="AlphaFoldDB" id="D7T5M0"/>
<dbReference type="Proteomes" id="UP000009183">
    <property type="component" value="Chromosome 13, unordered"/>
</dbReference>
<accession>D7T5M0</accession>
<name>D7T5M0_VITVI</name>
<evidence type="ECO:0000313" key="1">
    <source>
        <dbReference type="EMBL" id="CBI25803.3"/>
    </source>
</evidence>
<dbReference type="InParanoid" id="D7T5M0"/>
<sequence>MLLLGFILLQHQEGWVIWRQLKDLSKSWLWCGQAARSLNLSELEGKQLNSVLNL</sequence>
<dbReference type="PaxDb" id="29760-VIT_13s0067g02410.t01"/>
<organism evidence="1 2">
    <name type="scientific">Vitis vinifera</name>
    <name type="common">Grape</name>
    <dbReference type="NCBI Taxonomy" id="29760"/>
    <lineage>
        <taxon>Eukaryota</taxon>
        <taxon>Viridiplantae</taxon>
        <taxon>Streptophyta</taxon>
        <taxon>Embryophyta</taxon>
        <taxon>Tracheophyta</taxon>
        <taxon>Spermatophyta</taxon>
        <taxon>Magnoliopsida</taxon>
        <taxon>eudicotyledons</taxon>
        <taxon>Gunneridae</taxon>
        <taxon>Pentapetalae</taxon>
        <taxon>rosids</taxon>
        <taxon>Vitales</taxon>
        <taxon>Vitaceae</taxon>
        <taxon>Viteae</taxon>
        <taxon>Vitis</taxon>
    </lineage>
</organism>
<reference evidence="2" key="1">
    <citation type="journal article" date="2007" name="Nature">
        <title>The grapevine genome sequence suggests ancestral hexaploidization in major angiosperm phyla.</title>
        <authorList>
            <consortium name="The French-Italian Public Consortium for Grapevine Genome Characterization."/>
            <person name="Jaillon O."/>
            <person name="Aury J.-M."/>
            <person name="Noel B."/>
            <person name="Policriti A."/>
            <person name="Clepet C."/>
            <person name="Casagrande A."/>
            <person name="Choisne N."/>
            <person name="Aubourg S."/>
            <person name="Vitulo N."/>
            <person name="Jubin C."/>
            <person name="Vezzi A."/>
            <person name="Legeai F."/>
            <person name="Hugueney P."/>
            <person name="Dasilva C."/>
            <person name="Horner D."/>
            <person name="Mica E."/>
            <person name="Jublot D."/>
            <person name="Poulain J."/>
            <person name="Bruyere C."/>
            <person name="Billault A."/>
            <person name="Segurens B."/>
            <person name="Gouyvenoux M."/>
            <person name="Ugarte E."/>
            <person name="Cattonaro F."/>
            <person name="Anthouard V."/>
            <person name="Vico V."/>
            <person name="Del Fabbro C."/>
            <person name="Alaux M."/>
            <person name="Di Gaspero G."/>
            <person name="Dumas V."/>
            <person name="Felice N."/>
            <person name="Paillard S."/>
            <person name="Juman I."/>
            <person name="Moroldo M."/>
            <person name="Scalabrin S."/>
            <person name="Canaguier A."/>
            <person name="Le Clainche I."/>
            <person name="Malacrida G."/>
            <person name="Durand E."/>
            <person name="Pesole G."/>
            <person name="Laucou V."/>
            <person name="Chatelet P."/>
            <person name="Merdinoglu D."/>
            <person name="Delledonne M."/>
            <person name="Pezzotti M."/>
            <person name="Lecharny A."/>
            <person name="Scarpelli C."/>
            <person name="Artiguenave F."/>
            <person name="Pe M.E."/>
            <person name="Valle G."/>
            <person name="Morgante M."/>
            <person name="Caboche M."/>
            <person name="Adam-Blondon A.-F."/>
            <person name="Weissenbach J."/>
            <person name="Quetier F."/>
            <person name="Wincker P."/>
        </authorList>
    </citation>
    <scope>NUCLEOTIDE SEQUENCE [LARGE SCALE GENOMIC DNA]</scope>
    <source>
        <strain evidence="2">cv. Pinot noir / PN40024</strain>
    </source>
</reference>
<protein>
    <submittedName>
        <fullName evidence="1">Uncharacterized protein</fullName>
    </submittedName>
</protein>
<dbReference type="HOGENOM" id="CLU_3054264_0_0_1"/>
<keyword evidence="2" id="KW-1185">Reference proteome</keyword>